<evidence type="ECO:0000256" key="3">
    <source>
        <dbReference type="ARBA" id="ARBA00023159"/>
    </source>
</evidence>
<dbReference type="Proteomes" id="UP000185770">
    <property type="component" value="Unassembled WGS sequence"/>
</dbReference>
<dbReference type="CDD" id="cd06170">
    <property type="entry name" value="LuxR_C_like"/>
    <property type="match status" value="1"/>
</dbReference>
<dbReference type="Gene3D" id="1.10.10.10">
    <property type="entry name" value="Winged helix-like DNA-binding domain superfamily/Winged helix DNA-binding domain"/>
    <property type="match status" value="1"/>
</dbReference>
<proteinExistence type="predicted"/>
<dbReference type="PRINTS" id="PR00038">
    <property type="entry name" value="HTHLUXR"/>
</dbReference>
<dbReference type="InterPro" id="IPR000792">
    <property type="entry name" value="Tscrpt_reg_LuxR_C"/>
</dbReference>
<dbReference type="RefSeq" id="WP_073534634.1">
    <property type="nucleotide sequence ID" value="NZ_MJAO01000033.1"/>
</dbReference>
<dbReference type="InterPro" id="IPR016032">
    <property type="entry name" value="Sig_transdc_resp-reg_C-effctor"/>
</dbReference>
<evidence type="ECO:0000256" key="4">
    <source>
        <dbReference type="ARBA" id="ARBA00023163"/>
    </source>
</evidence>
<dbReference type="SUPFAM" id="SSF46894">
    <property type="entry name" value="C-terminal effector domain of the bipartite response regulators"/>
    <property type="match status" value="1"/>
</dbReference>
<dbReference type="GO" id="GO:0006355">
    <property type="term" value="P:regulation of DNA-templated transcription"/>
    <property type="evidence" value="ECO:0007669"/>
    <property type="project" value="InterPro"/>
</dbReference>
<name>A0A1Q4NUN1_SERMA</name>
<dbReference type="GO" id="GO:0003677">
    <property type="term" value="F:DNA binding"/>
    <property type="evidence" value="ECO:0007669"/>
    <property type="project" value="UniProtKB-KW"/>
</dbReference>
<dbReference type="SMART" id="SM00421">
    <property type="entry name" value="HTH_LUXR"/>
    <property type="match status" value="1"/>
</dbReference>
<feature type="domain" description="HTH luxR-type" evidence="5">
    <location>
        <begin position="129"/>
        <end position="194"/>
    </location>
</feature>
<protein>
    <recommendedName>
        <fullName evidence="5">HTH luxR-type domain-containing protein</fullName>
    </recommendedName>
</protein>
<keyword evidence="3" id="KW-0010">Activator</keyword>
<dbReference type="AlphaFoldDB" id="A0A1Q4NUN1"/>
<dbReference type="PROSITE" id="PS50043">
    <property type="entry name" value="HTH_LUXR_2"/>
    <property type="match status" value="1"/>
</dbReference>
<keyword evidence="2" id="KW-0238">DNA-binding</keyword>
<evidence type="ECO:0000313" key="7">
    <source>
        <dbReference type="Proteomes" id="UP000185770"/>
    </source>
</evidence>
<sequence length="203" mass="23390">MSVTILLIDKNRYFSEGLRLGVSQYFNRKKINVTFTGTIAHKNTSDIIFIEKALGVKLGYLQSCSSMVKQSIFLIEEYNYNKTHYNKIVKKGVEFINRKQSIENVVDALESSLSRKESIYSTNNTNIKKGSHRTLLTPREYEIMRYLRLGMNNQAIGLHLNVSEKTVSAHKRAAMRKLNITQNTELNYWLLGGGLSRTNIYHF</sequence>
<dbReference type="PANTHER" id="PTHR44688">
    <property type="entry name" value="DNA-BINDING TRANSCRIPTIONAL ACTIVATOR DEVR_DOSR"/>
    <property type="match status" value="1"/>
</dbReference>
<evidence type="ECO:0000313" key="6">
    <source>
        <dbReference type="EMBL" id="OKB64579.1"/>
    </source>
</evidence>
<dbReference type="PANTHER" id="PTHR44688:SF16">
    <property type="entry name" value="DNA-BINDING TRANSCRIPTIONAL ACTIVATOR DEVR_DOSR"/>
    <property type="match status" value="1"/>
</dbReference>
<reference evidence="6 7" key="1">
    <citation type="submission" date="2016-09" db="EMBL/GenBank/DDBJ databases">
        <title>Serratia marcescens MSU-97 and epiphytic antimycotic-producing bacteria.</title>
        <authorList>
            <person name="Matilla M.A."/>
        </authorList>
    </citation>
    <scope>NUCLEOTIDE SEQUENCE [LARGE SCALE GENOMIC DNA]</scope>
    <source>
        <strain evidence="6 7">MSU-97</strain>
    </source>
</reference>
<dbReference type="EMBL" id="MJAO01000033">
    <property type="protein sequence ID" value="OKB64579.1"/>
    <property type="molecule type" value="Genomic_DNA"/>
</dbReference>
<dbReference type="Pfam" id="PF00196">
    <property type="entry name" value="GerE"/>
    <property type="match status" value="1"/>
</dbReference>
<evidence type="ECO:0000259" key="5">
    <source>
        <dbReference type="PROSITE" id="PS50043"/>
    </source>
</evidence>
<accession>A0A1Q4NUN1</accession>
<comment type="caution">
    <text evidence="6">The sequence shown here is derived from an EMBL/GenBank/DDBJ whole genome shotgun (WGS) entry which is preliminary data.</text>
</comment>
<keyword evidence="1" id="KW-0805">Transcription regulation</keyword>
<evidence type="ECO:0000256" key="2">
    <source>
        <dbReference type="ARBA" id="ARBA00023125"/>
    </source>
</evidence>
<gene>
    <name evidence="6" type="ORF">BHU62_21865</name>
</gene>
<keyword evidence="4" id="KW-0804">Transcription</keyword>
<evidence type="ECO:0000256" key="1">
    <source>
        <dbReference type="ARBA" id="ARBA00023015"/>
    </source>
</evidence>
<organism evidence="6 7">
    <name type="scientific">Serratia marcescens</name>
    <dbReference type="NCBI Taxonomy" id="615"/>
    <lineage>
        <taxon>Bacteria</taxon>
        <taxon>Pseudomonadati</taxon>
        <taxon>Pseudomonadota</taxon>
        <taxon>Gammaproteobacteria</taxon>
        <taxon>Enterobacterales</taxon>
        <taxon>Yersiniaceae</taxon>
        <taxon>Serratia</taxon>
    </lineage>
</organism>
<dbReference type="PROSITE" id="PS00622">
    <property type="entry name" value="HTH_LUXR_1"/>
    <property type="match status" value="1"/>
</dbReference>
<dbReference type="InterPro" id="IPR036388">
    <property type="entry name" value="WH-like_DNA-bd_sf"/>
</dbReference>